<dbReference type="SUPFAM" id="SSF143422">
    <property type="entry name" value="Transposase IS200-like"/>
    <property type="match status" value="1"/>
</dbReference>
<evidence type="ECO:0000313" key="2">
    <source>
        <dbReference type="EMBL" id="KKU83328.1"/>
    </source>
</evidence>
<dbReference type="InterPro" id="IPR002686">
    <property type="entry name" value="Transposase_17"/>
</dbReference>
<dbReference type="Proteomes" id="UP000034265">
    <property type="component" value="Unassembled WGS sequence"/>
</dbReference>
<proteinExistence type="predicted"/>
<feature type="domain" description="Transposase IS200-like" evidence="1">
    <location>
        <begin position="9"/>
        <end position="153"/>
    </location>
</feature>
<comment type="caution">
    <text evidence="2">The sequence shown here is derived from an EMBL/GenBank/DDBJ whole genome shotgun (WGS) entry which is preliminary data.</text>
</comment>
<dbReference type="Pfam" id="PF01797">
    <property type="entry name" value="Y1_Tnp"/>
    <property type="match status" value="1"/>
</dbReference>
<accession>A0A0G1VYX0</accession>
<dbReference type="EMBL" id="LCOT01000022">
    <property type="protein sequence ID" value="KKU83328.1"/>
    <property type="molecule type" value="Genomic_DNA"/>
</dbReference>
<evidence type="ECO:0000259" key="1">
    <source>
        <dbReference type="SMART" id="SM01321"/>
    </source>
</evidence>
<organism evidence="2 3">
    <name type="scientific">Candidatus Amesbacteria bacterium GW2011_GWC2_47_8</name>
    <dbReference type="NCBI Taxonomy" id="1618367"/>
    <lineage>
        <taxon>Bacteria</taxon>
        <taxon>Candidatus Amesiibacteriota</taxon>
    </lineage>
</organism>
<dbReference type="AlphaFoldDB" id="A0A0G1VYX0"/>
<dbReference type="GO" id="GO:0004803">
    <property type="term" value="F:transposase activity"/>
    <property type="evidence" value="ECO:0007669"/>
    <property type="project" value="InterPro"/>
</dbReference>
<name>A0A0G1VYX0_9BACT</name>
<protein>
    <recommendedName>
        <fullName evidence="1">Transposase IS200-like domain-containing protein</fullName>
    </recommendedName>
</protein>
<sequence length="225" mass="25953">MAGRNVPLEIGGYYHIYNRGVARLPTFSSASDYRQAILSLSYYQYSQPPVKLSRYKSLSPDEKSKLLESLSRNDSKLVQIISFVLMPNHFHLLLKQVQDQGISKFVSQFTNSYTRYFNTKYSRPGSLFQGPFKAVCVESEEQLIHLSRYIHLNPYVSSVIKKSELLTYPWSSFPDYLKGNSTLANATPILSHFKSNFDYQTFVLNHSDYARELEVVKHLALDLDR</sequence>
<evidence type="ECO:0000313" key="3">
    <source>
        <dbReference type="Proteomes" id="UP000034265"/>
    </source>
</evidence>
<dbReference type="InterPro" id="IPR036515">
    <property type="entry name" value="Transposase_17_sf"/>
</dbReference>
<gene>
    <name evidence="2" type="ORF">UY11_C0022G0002</name>
</gene>
<reference evidence="2 3" key="1">
    <citation type="journal article" date="2015" name="Nature">
        <title>rRNA introns, odd ribosomes, and small enigmatic genomes across a large radiation of phyla.</title>
        <authorList>
            <person name="Brown C.T."/>
            <person name="Hug L.A."/>
            <person name="Thomas B.C."/>
            <person name="Sharon I."/>
            <person name="Castelle C.J."/>
            <person name="Singh A."/>
            <person name="Wilkins M.J."/>
            <person name="Williams K.H."/>
            <person name="Banfield J.F."/>
        </authorList>
    </citation>
    <scope>NUCLEOTIDE SEQUENCE [LARGE SCALE GENOMIC DNA]</scope>
</reference>
<dbReference type="SMART" id="SM01321">
    <property type="entry name" value="Y1_Tnp"/>
    <property type="match status" value="1"/>
</dbReference>
<dbReference type="PANTHER" id="PTHR34322:SF2">
    <property type="entry name" value="TRANSPOSASE IS200-LIKE DOMAIN-CONTAINING PROTEIN"/>
    <property type="match status" value="1"/>
</dbReference>
<dbReference type="GO" id="GO:0006313">
    <property type="term" value="P:DNA transposition"/>
    <property type="evidence" value="ECO:0007669"/>
    <property type="project" value="InterPro"/>
</dbReference>
<dbReference type="GO" id="GO:0003677">
    <property type="term" value="F:DNA binding"/>
    <property type="evidence" value="ECO:0007669"/>
    <property type="project" value="InterPro"/>
</dbReference>
<dbReference type="PANTHER" id="PTHR34322">
    <property type="entry name" value="TRANSPOSASE, Y1_TNP DOMAIN-CONTAINING"/>
    <property type="match status" value="1"/>
</dbReference>
<dbReference type="Gene3D" id="3.30.70.1290">
    <property type="entry name" value="Transposase IS200-like"/>
    <property type="match status" value="1"/>
</dbReference>